<dbReference type="PANTHER" id="PTHR23169">
    <property type="entry name" value="ENVOPLAKIN"/>
    <property type="match status" value="1"/>
</dbReference>
<dbReference type="CTD" id="645027"/>
<comment type="similarity">
    <text evidence="1">Belongs to the plakin or cytolinker family.</text>
</comment>
<keyword evidence="5" id="KW-1185">Reference proteome</keyword>
<dbReference type="GeneID" id="102989495"/>
<evidence type="ECO:0000256" key="3">
    <source>
        <dbReference type="SAM" id="MobiDB-lite"/>
    </source>
</evidence>
<dbReference type="GO" id="GO:0005737">
    <property type="term" value="C:cytoplasm"/>
    <property type="evidence" value="ECO:0007669"/>
    <property type="project" value="TreeGrafter"/>
</dbReference>
<feature type="non-terminal residue" evidence="6">
    <location>
        <position position="393"/>
    </location>
</feature>
<organism evidence="5 6">
    <name type="scientific">Physeter macrocephalus</name>
    <name type="common">Sperm whale</name>
    <name type="synonym">Physeter catodon</name>
    <dbReference type="NCBI Taxonomy" id="9755"/>
    <lineage>
        <taxon>Eukaryota</taxon>
        <taxon>Metazoa</taxon>
        <taxon>Chordata</taxon>
        <taxon>Craniata</taxon>
        <taxon>Vertebrata</taxon>
        <taxon>Euteleostomi</taxon>
        <taxon>Mammalia</taxon>
        <taxon>Eutheria</taxon>
        <taxon>Laurasiatheria</taxon>
        <taxon>Artiodactyla</taxon>
        <taxon>Whippomorpha</taxon>
        <taxon>Cetacea</taxon>
        <taxon>Odontoceti</taxon>
        <taxon>Physeteridae</taxon>
        <taxon>Physeter</taxon>
    </lineage>
</organism>
<name>A0A9W2WJR8_PHYMC</name>
<reference evidence="6" key="1">
    <citation type="submission" date="2025-08" db="UniProtKB">
        <authorList>
            <consortium name="RefSeq"/>
        </authorList>
    </citation>
    <scope>IDENTIFICATION</scope>
    <source>
        <tissue evidence="6">Muscle</tissue>
    </source>
</reference>
<protein>
    <submittedName>
        <fullName evidence="6">Envoplakin-like protein</fullName>
    </submittedName>
</protein>
<feature type="compositionally biased region" description="Low complexity" evidence="3">
    <location>
        <begin position="68"/>
        <end position="83"/>
    </location>
</feature>
<dbReference type="RefSeq" id="XP_054939461.1">
    <property type="nucleotide sequence ID" value="XM_055083486.1"/>
</dbReference>
<dbReference type="FunFam" id="1.20.58.60:FF:000178">
    <property type="entry name" value="Envoplakin a"/>
    <property type="match status" value="1"/>
</dbReference>
<dbReference type="Proteomes" id="UP000248484">
    <property type="component" value="Unplaced"/>
</dbReference>
<evidence type="ECO:0000256" key="2">
    <source>
        <dbReference type="ARBA" id="ARBA00023054"/>
    </source>
</evidence>
<feature type="domain" description="Periplakin/Envoplakin N-terminal" evidence="4">
    <location>
        <begin position="111"/>
        <end position="203"/>
    </location>
</feature>
<dbReference type="GO" id="GO:0005198">
    <property type="term" value="F:structural molecule activity"/>
    <property type="evidence" value="ECO:0007669"/>
    <property type="project" value="TreeGrafter"/>
</dbReference>
<gene>
    <name evidence="6" type="primary">EVPLL</name>
</gene>
<evidence type="ECO:0000313" key="5">
    <source>
        <dbReference type="Proteomes" id="UP000248484"/>
    </source>
</evidence>
<dbReference type="InterPro" id="IPR055419">
    <property type="entry name" value="Spectrin_PEPL/EVPL"/>
</dbReference>
<evidence type="ECO:0000313" key="6">
    <source>
        <dbReference type="RefSeq" id="XP_054939461.1"/>
    </source>
</evidence>
<dbReference type="GO" id="GO:0045104">
    <property type="term" value="P:intermediate filament cytoskeleton organization"/>
    <property type="evidence" value="ECO:0007669"/>
    <property type="project" value="InterPro"/>
</dbReference>
<evidence type="ECO:0000256" key="1">
    <source>
        <dbReference type="ARBA" id="ARBA00009109"/>
    </source>
</evidence>
<proteinExistence type="inferred from homology"/>
<evidence type="ECO:0000259" key="4">
    <source>
        <dbReference type="Pfam" id="PF23160"/>
    </source>
</evidence>
<sequence>MRTAPGPLARPTCREGPHKNRPPSARPPHLARAQLSGQRGLTPAACPPPAITGQAQPQPAPAFTTMFKGLSKGSQGKGSPKASLAKGSPKGSPNKHSRAATKELALLISRMQAKADQVERDILETQKKLQQDRQHSQQSQALQHREEVGRSLREAEELLKDLFLDVDKARRLKHLQAEEIEKDIKQLHERVTQECSEYRALYERMALPPGVGPRVGWARVLEQKQKQVCEGQYGPGMAELEQQIAEHNILEKEIEAYGQQLWGLTGPDAASLQSQYQDLLKAASWRGQSLDSLYTHLQGCTRQLSALAQQQQRILQQDWSDLMADPVGVRREYEHFRQHELLSQEQCVNQLEHDGQCMVELGHPAVGPIRAHQEALKLEWQNFLNLCICQESH</sequence>
<dbReference type="AlphaFoldDB" id="A0A9W2WJR8"/>
<dbReference type="GO" id="GO:0005882">
    <property type="term" value="C:intermediate filament"/>
    <property type="evidence" value="ECO:0007669"/>
    <property type="project" value="TreeGrafter"/>
</dbReference>
<feature type="region of interest" description="Disordered" evidence="3">
    <location>
        <begin position="127"/>
        <end position="148"/>
    </location>
</feature>
<accession>A0A9W2WJR8</accession>
<dbReference type="InterPro" id="IPR043197">
    <property type="entry name" value="Plakin"/>
</dbReference>
<dbReference type="PANTHER" id="PTHR23169:SF7">
    <property type="entry name" value="ENVOPLAKIN"/>
    <property type="match status" value="1"/>
</dbReference>
<keyword evidence="2" id="KW-0175">Coiled coil</keyword>
<dbReference type="Pfam" id="PF23160">
    <property type="entry name" value="Spectrin_1st_PEPL"/>
    <property type="match status" value="1"/>
</dbReference>
<dbReference type="Gene3D" id="1.20.58.60">
    <property type="match status" value="2"/>
</dbReference>
<dbReference type="GO" id="GO:0042060">
    <property type="term" value="P:wound healing"/>
    <property type="evidence" value="ECO:0007669"/>
    <property type="project" value="TreeGrafter"/>
</dbReference>
<dbReference type="FunFam" id="1.20.58.60:FF:000142">
    <property type="entry name" value="Envoplakin like"/>
    <property type="match status" value="1"/>
</dbReference>
<feature type="region of interest" description="Disordered" evidence="3">
    <location>
        <begin position="1"/>
        <end position="98"/>
    </location>
</feature>
<dbReference type="SUPFAM" id="SSF46966">
    <property type="entry name" value="Spectrin repeat"/>
    <property type="match status" value="1"/>
</dbReference>
<dbReference type="GO" id="GO:0045296">
    <property type="term" value="F:cadherin binding"/>
    <property type="evidence" value="ECO:0007669"/>
    <property type="project" value="TreeGrafter"/>
</dbReference>
<dbReference type="OrthoDB" id="9945740at2759"/>
<dbReference type="KEGG" id="pcad:102989495"/>
<dbReference type="GO" id="GO:0016020">
    <property type="term" value="C:membrane"/>
    <property type="evidence" value="ECO:0007669"/>
    <property type="project" value="TreeGrafter"/>
</dbReference>